<reference evidence="2" key="1">
    <citation type="submission" date="2023-11" db="EMBL/GenBank/DDBJ databases">
        <title>Genome assemblies of two species of porcelain crab, Petrolisthes cinctipes and Petrolisthes manimaculis (Anomura: Porcellanidae).</title>
        <authorList>
            <person name="Angst P."/>
        </authorList>
    </citation>
    <scope>NUCLEOTIDE SEQUENCE</scope>
    <source>
        <strain evidence="2">PB745_02</strain>
        <tissue evidence="2">Gill</tissue>
    </source>
</reference>
<name>A0AAE1UJN2_9EUCA</name>
<dbReference type="Proteomes" id="UP001292094">
    <property type="component" value="Unassembled WGS sequence"/>
</dbReference>
<gene>
    <name evidence="2" type="ORF">Pmani_002073</name>
</gene>
<feature type="region of interest" description="Disordered" evidence="1">
    <location>
        <begin position="16"/>
        <end position="45"/>
    </location>
</feature>
<accession>A0AAE1UJN2</accession>
<keyword evidence="3" id="KW-1185">Reference proteome</keyword>
<comment type="caution">
    <text evidence="2">The sequence shown here is derived from an EMBL/GenBank/DDBJ whole genome shotgun (WGS) entry which is preliminary data.</text>
</comment>
<evidence type="ECO:0000313" key="2">
    <source>
        <dbReference type="EMBL" id="KAK4327408.1"/>
    </source>
</evidence>
<evidence type="ECO:0000313" key="3">
    <source>
        <dbReference type="Proteomes" id="UP001292094"/>
    </source>
</evidence>
<dbReference type="AlphaFoldDB" id="A0AAE1UJN2"/>
<proteinExistence type="predicted"/>
<sequence>MSHSIERDLLVFLTGASGDHHEGRGGSIMTLYPPHQTPKEKVSQKEVYDHSNFSRHYKVAASQATMALD</sequence>
<organism evidence="2 3">
    <name type="scientific">Petrolisthes manimaculis</name>
    <dbReference type="NCBI Taxonomy" id="1843537"/>
    <lineage>
        <taxon>Eukaryota</taxon>
        <taxon>Metazoa</taxon>
        <taxon>Ecdysozoa</taxon>
        <taxon>Arthropoda</taxon>
        <taxon>Crustacea</taxon>
        <taxon>Multicrustacea</taxon>
        <taxon>Malacostraca</taxon>
        <taxon>Eumalacostraca</taxon>
        <taxon>Eucarida</taxon>
        <taxon>Decapoda</taxon>
        <taxon>Pleocyemata</taxon>
        <taxon>Anomura</taxon>
        <taxon>Galatheoidea</taxon>
        <taxon>Porcellanidae</taxon>
        <taxon>Petrolisthes</taxon>
    </lineage>
</organism>
<protein>
    <submittedName>
        <fullName evidence="2">Uncharacterized protein</fullName>
    </submittedName>
</protein>
<evidence type="ECO:0000256" key="1">
    <source>
        <dbReference type="SAM" id="MobiDB-lite"/>
    </source>
</evidence>
<dbReference type="EMBL" id="JAWZYT010000149">
    <property type="protein sequence ID" value="KAK4327408.1"/>
    <property type="molecule type" value="Genomic_DNA"/>
</dbReference>